<keyword evidence="7 10" id="KW-0067">ATP-binding</keyword>
<dbReference type="Gene3D" id="3.90.1300.10">
    <property type="entry name" value="Amidase signature (AS) domain"/>
    <property type="match status" value="1"/>
</dbReference>
<dbReference type="Pfam" id="PF01425">
    <property type="entry name" value="Amidase"/>
    <property type="match status" value="1"/>
</dbReference>
<dbReference type="InterPro" id="IPR020556">
    <property type="entry name" value="Amidase_CS"/>
</dbReference>
<evidence type="ECO:0000256" key="8">
    <source>
        <dbReference type="ARBA" id="ARBA00022917"/>
    </source>
</evidence>
<evidence type="ECO:0000256" key="7">
    <source>
        <dbReference type="ARBA" id="ARBA00022840"/>
    </source>
</evidence>
<name>A0A7C2CVR7_DICTH</name>
<dbReference type="PROSITE" id="PS00571">
    <property type="entry name" value="AMIDASES"/>
    <property type="match status" value="1"/>
</dbReference>
<keyword evidence="5 10" id="KW-0436">Ligase</keyword>
<dbReference type="NCBIfam" id="TIGR00132">
    <property type="entry name" value="gatA"/>
    <property type="match status" value="1"/>
</dbReference>
<dbReference type="InterPro" id="IPR004412">
    <property type="entry name" value="GatA"/>
</dbReference>
<reference evidence="12" key="1">
    <citation type="journal article" date="2020" name="mSystems">
        <title>Genome- and Community-Level Interaction Insights into Carbon Utilization and Element Cycling Functions of Hydrothermarchaeota in Hydrothermal Sediment.</title>
        <authorList>
            <person name="Zhou Z."/>
            <person name="Liu Y."/>
            <person name="Xu W."/>
            <person name="Pan J."/>
            <person name="Luo Z.H."/>
            <person name="Li M."/>
        </authorList>
    </citation>
    <scope>NUCLEOTIDE SEQUENCE [LARGE SCALE GENOMIC DNA]</scope>
    <source>
        <strain evidence="12">SpSt-70</strain>
    </source>
</reference>
<dbReference type="GO" id="GO:0005524">
    <property type="term" value="F:ATP binding"/>
    <property type="evidence" value="ECO:0007669"/>
    <property type="project" value="UniProtKB-KW"/>
</dbReference>
<dbReference type="EC" id="6.3.5.7" evidence="3 10"/>
<feature type="active site" description="Charge relay system" evidence="10">
    <location>
        <position position="71"/>
    </location>
</feature>
<dbReference type="AlphaFoldDB" id="A0A7C2CVR7"/>
<dbReference type="GO" id="GO:0016740">
    <property type="term" value="F:transferase activity"/>
    <property type="evidence" value="ECO:0007669"/>
    <property type="project" value="UniProtKB-KW"/>
</dbReference>
<dbReference type="InterPro" id="IPR000120">
    <property type="entry name" value="Amidase"/>
</dbReference>
<dbReference type="PANTHER" id="PTHR11895">
    <property type="entry name" value="TRANSAMIDASE"/>
    <property type="match status" value="1"/>
</dbReference>
<keyword evidence="6 10" id="KW-0547">Nucleotide-binding</keyword>
<dbReference type="PANTHER" id="PTHR11895:SF151">
    <property type="entry name" value="GLUTAMYL-TRNA(GLN) AMIDOTRANSFERASE SUBUNIT A"/>
    <property type="match status" value="1"/>
</dbReference>
<evidence type="ECO:0000256" key="9">
    <source>
        <dbReference type="ARBA" id="ARBA00047407"/>
    </source>
</evidence>
<dbReference type="HAMAP" id="MF_00120">
    <property type="entry name" value="GatA"/>
    <property type="match status" value="1"/>
</dbReference>
<evidence type="ECO:0000256" key="3">
    <source>
        <dbReference type="ARBA" id="ARBA00012739"/>
    </source>
</evidence>
<evidence type="ECO:0000256" key="2">
    <source>
        <dbReference type="ARBA" id="ARBA00011123"/>
    </source>
</evidence>
<dbReference type="InterPro" id="IPR023631">
    <property type="entry name" value="Amidase_dom"/>
</dbReference>
<evidence type="ECO:0000256" key="6">
    <source>
        <dbReference type="ARBA" id="ARBA00022741"/>
    </source>
</evidence>
<comment type="caution">
    <text evidence="12">The sequence shown here is derived from an EMBL/GenBank/DDBJ whole genome shotgun (WGS) entry which is preliminary data.</text>
</comment>
<dbReference type="SUPFAM" id="SSF75304">
    <property type="entry name" value="Amidase signature (AS) enzymes"/>
    <property type="match status" value="1"/>
</dbReference>
<proteinExistence type="inferred from homology"/>
<comment type="similarity">
    <text evidence="1 10">Belongs to the amidase family. GatA subfamily.</text>
</comment>
<feature type="active site" description="Acyl-ester intermediate" evidence="10">
    <location>
        <position position="170"/>
    </location>
</feature>
<evidence type="ECO:0000256" key="4">
    <source>
        <dbReference type="ARBA" id="ARBA00014428"/>
    </source>
</evidence>
<feature type="active site" description="Charge relay system" evidence="10">
    <location>
        <position position="146"/>
    </location>
</feature>
<accession>A0A7C2CVR7</accession>
<sequence>MRTLREIKKIYENKEANVKEVVESYLEKIKEWEPYINAFLHIPYEDIEKQIKELESKSPNLPLYGIPIAIKDNILTKNIKTTCASKILENFIPPYDATVVKRLKENGAIIIGKTNLDEFAMGSSCENSAFGPTKNPWDIERVPGGSSGGSAACVSAGEAPISLGSDTGGSIRLPASFTGVIGLKPTYGLVSRFGLVAFASSLDQIGPFGRTVEDIAITLQIIAGHDPMDSTSSPYEIPNYLEGLGKSVKNWRVGIPKELWYKGVSEEVLKTLENSFGVFKEMGVTIEEISLPSLEYALPVYYIISTSEASSNLARYDGVKYGYRDFTAEDLISMYKQTRGKGFGSEVKRRIILGTYALSAGYYDAYYLKATKVRRLIRIEFEEAFKKVDIIASPTSPVLPFKLGERISDPLQMYLTDIMTIPVNLAGIPAISMPAGFYNNLPVGIQFMSSFFTEDKLLQFAYAYQQFVDFSKKYPTLPNKERV</sequence>
<evidence type="ECO:0000256" key="1">
    <source>
        <dbReference type="ARBA" id="ARBA00008069"/>
    </source>
</evidence>
<comment type="catalytic activity">
    <reaction evidence="9 10">
        <text>L-glutamyl-tRNA(Gln) + L-glutamine + ATP + H2O = L-glutaminyl-tRNA(Gln) + L-glutamate + ADP + phosphate + H(+)</text>
        <dbReference type="Rhea" id="RHEA:17521"/>
        <dbReference type="Rhea" id="RHEA-COMP:9681"/>
        <dbReference type="Rhea" id="RHEA-COMP:9684"/>
        <dbReference type="ChEBI" id="CHEBI:15377"/>
        <dbReference type="ChEBI" id="CHEBI:15378"/>
        <dbReference type="ChEBI" id="CHEBI:29985"/>
        <dbReference type="ChEBI" id="CHEBI:30616"/>
        <dbReference type="ChEBI" id="CHEBI:43474"/>
        <dbReference type="ChEBI" id="CHEBI:58359"/>
        <dbReference type="ChEBI" id="CHEBI:78520"/>
        <dbReference type="ChEBI" id="CHEBI:78521"/>
        <dbReference type="ChEBI" id="CHEBI:456216"/>
        <dbReference type="EC" id="6.3.5.7"/>
    </reaction>
</comment>
<dbReference type="GO" id="GO:0006412">
    <property type="term" value="P:translation"/>
    <property type="evidence" value="ECO:0007669"/>
    <property type="project" value="UniProtKB-UniRule"/>
</dbReference>
<dbReference type="EMBL" id="DTDV01000005">
    <property type="protein sequence ID" value="HGK23014.1"/>
    <property type="molecule type" value="Genomic_DNA"/>
</dbReference>
<feature type="domain" description="Amidase" evidence="11">
    <location>
        <begin position="20"/>
        <end position="458"/>
    </location>
</feature>
<evidence type="ECO:0000256" key="5">
    <source>
        <dbReference type="ARBA" id="ARBA00022598"/>
    </source>
</evidence>
<organism evidence="12">
    <name type="scientific">Dictyoglomus thermophilum</name>
    <dbReference type="NCBI Taxonomy" id="14"/>
    <lineage>
        <taxon>Bacteria</taxon>
        <taxon>Pseudomonadati</taxon>
        <taxon>Dictyoglomota</taxon>
        <taxon>Dictyoglomia</taxon>
        <taxon>Dictyoglomales</taxon>
        <taxon>Dictyoglomaceae</taxon>
        <taxon>Dictyoglomus</taxon>
    </lineage>
</organism>
<evidence type="ECO:0000256" key="10">
    <source>
        <dbReference type="HAMAP-Rule" id="MF_00120"/>
    </source>
</evidence>
<protein>
    <recommendedName>
        <fullName evidence="4 10">Glutamyl-tRNA(Gln) amidotransferase subunit A</fullName>
        <shortName evidence="10">Glu-ADT subunit A</shortName>
        <ecNumber evidence="3 10">6.3.5.7</ecNumber>
    </recommendedName>
</protein>
<keyword evidence="12" id="KW-0808">Transferase</keyword>
<comment type="subunit">
    <text evidence="2 10">Heterotrimer of A, B and C subunits.</text>
</comment>
<dbReference type="GO" id="GO:0050567">
    <property type="term" value="F:glutaminyl-tRNA synthase (glutamine-hydrolyzing) activity"/>
    <property type="evidence" value="ECO:0007669"/>
    <property type="project" value="UniProtKB-UniRule"/>
</dbReference>
<evidence type="ECO:0000313" key="12">
    <source>
        <dbReference type="EMBL" id="HGK23014.1"/>
    </source>
</evidence>
<evidence type="ECO:0000259" key="11">
    <source>
        <dbReference type="Pfam" id="PF01425"/>
    </source>
</evidence>
<comment type="function">
    <text evidence="10">Allows the formation of correctly charged Gln-tRNA(Gln) through the transamidation of misacylated Glu-tRNA(Gln) in organisms which lack glutaminyl-tRNA synthetase. The reaction takes place in the presence of glutamine and ATP through an activated gamma-phospho-Glu-tRNA(Gln).</text>
</comment>
<dbReference type="InterPro" id="IPR036928">
    <property type="entry name" value="AS_sf"/>
</dbReference>
<keyword evidence="8 10" id="KW-0648">Protein biosynthesis</keyword>
<gene>
    <name evidence="10 12" type="primary">gatA</name>
    <name evidence="12" type="ORF">ENU78_00960</name>
</gene>
<dbReference type="RefSeq" id="WP_149123110.1">
    <property type="nucleotide sequence ID" value="NZ_VTFL01000005.1"/>
</dbReference>
<dbReference type="GO" id="GO:0030956">
    <property type="term" value="C:glutamyl-tRNA(Gln) amidotransferase complex"/>
    <property type="evidence" value="ECO:0007669"/>
    <property type="project" value="InterPro"/>
</dbReference>